<dbReference type="RefSeq" id="WP_131452389.1">
    <property type="nucleotide sequence ID" value="NZ_BMJK01000001.1"/>
</dbReference>
<keyword evidence="1 6" id="KW-0436">Ligase</keyword>
<comment type="catalytic activity">
    <reaction evidence="4">
        <text>biotin + L-lysyl-[protein] + ATP = N(6)-biotinyl-L-lysyl-[protein] + AMP + diphosphate + H(+)</text>
        <dbReference type="Rhea" id="RHEA:11756"/>
        <dbReference type="Rhea" id="RHEA-COMP:9752"/>
        <dbReference type="Rhea" id="RHEA-COMP:10505"/>
        <dbReference type="ChEBI" id="CHEBI:15378"/>
        <dbReference type="ChEBI" id="CHEBI:29969"/>
        <dbReference type="ChEBI" id="CHEBI:30616"/>
        <dbReference type="ChEBI" id="CHEBI:33019"/>
        <dbReference type="ChEBI" id="CHEBI:57586"/>
        <dbReference type="ChEBI" id="CHEBI:83144"/>
        <dbReference type="ChEBI" id="CHEBI:456215"/>
        <dbReference type="EC" id="6.3.4.15"/>
    </reaction>
</comment>
<dbReference type="EC" id="6.3.4.15" evidence="3"/>
<dbReference type="Gene3D" id="3.30.930.10">
    <property type="entry name" value="Bira Bifunctional Protein, Domain 2"/>
    <property type="match status" value="1"/>
</dbReference>
<dbReference type="PROSITE" id="PS51733">
    <property type="entry name" value="BPL_LPL_CATALYTIC"/>
    <property type="match status" value="1"/>
</dbReference>
<evidence type="ECO:0000256" key="4">
    <source>
        <dbReference type="ARBA" id="ARBA00047846"/>
    </source>
</evidence>
<dbReference type="SUPFAM" id="SSF55681">
    <property type="entry name" value="Class II aaRS and biotin synthetases"/>
    <property type="match status" value="1"/>
</dbReference>
<proteinExistence type="predicted"/>
<dbReference type="InterPro" id="IPR045864">
    <property type="entry name" value="aa-tRNA-synth_II/BPL/LPL"/>
</dbReference>
<protein>
    <recommendedName>
        <fullName evidence="3">biotin--[biotin carboxyl-carrier protein] ligase</fullName>
        <ecNumber evidence="3">6.3.4.15</ecNumber>
    </recommendedName>
</protein>
<keyword evidence="2" id="KW-0092">Biotin</keyword>
<dbReference type="NCBIfam" id="TIGR00121">
    <property type="entry name" value="birA_ligase"/>
    <property type="match status" value="1"/>
</dbReference>
<organism evidence="6 7">
    <name type="scientific">Aurantiacibacter arachoides</name>
    <dbReference type="NCBI Taxonomy" id="1850444"/>
    <lineage>
        <taxon>Bacteria</taxon>
        <taxon>Pseudomonadati</taxon>
        <taxon>Pseudomonadota</taxon>
        <taxon>Alphaproteobacteria</taxon>
        <taxon>Sphingomonadales</taxon>
        <taxon>Erythrobacteraceae</taxon>
        <taxon>Aurantiacibacter</taxon>
    </lineage>
</organism>
<evidence type="ECO:0000259" key="5">
    <source>
        <dbReference type="PROSITE" id="PS51733"/>
    </source>
</evidence>
<dbReference type="CDD" id="cd16442">
    <property type="entry name" value="BPL"/>
    <property type="match status" value="1"/>
</dbReference>
<name>A0A844ZY62_9SPHN</name>
<evidence type="ECO:0000256" key="2">
    <source>
        <dbReference type="ARBA" id="ARBA00023267"/>
    </source>
</evidence>
<evidence type="ECO:0000313" key="7">
    <source>
        <dbReference type="Proteomes" id="UP000460626"/>
    </source>
</evidence>
<dbReference type="InterPro" id="IPR004408">
    <property type="entry name" value="Biotin_CoA_COase_ligase"/>
</dbReference>
<dbReference type="InterPro" id="IPR004143">
    <property type="entry name" value="BPL_LPL_catalytic"/>
</dbReference>
<dbReference type="EMBL" id="WTYH01000001">
    <property type="protein sequence ID" value="MXO93083.1"/>
    <property type="molecule type" value="Genomic_DNA"/>
</dbReference>
<feature type="domain" description="BPL/LPL catalytic" evidence="5">
    <location>
        <begin position="1"/>
        <end position="182"/>
    </location>
</feature>
<dbReference type="PANTHER" id="PTHR12835">
    <property type="entry name" value="BIOTIN PROTEIN LIGASE"/>
    <property type="match status" value="1"/>
</dbReference>
<dbReference type="OrthoDB" id="9807064at2"/>
<dbReference type="GO" id="GO:0004077">
    <property type="term" value="F:biotin--[biotin carboxyl-carrier protein] ligase activity"/>
    <property type="evidence" value="ECO:0007669"/>
    <property type="project" value="UniProtKB-EC"/>
</dbReference>
<dbReference type="GO" id="GO:0005737">
    <property type="term" value="C:cytoplasm"/>
    <property type="evidence" value="ECO:0007669"/>
    <property type="project" value="TreeGrafter"/>
</dbReference>
<evidence type="ECO:0000256" key="3">
    <source>
        <dbReference type="ARBA" id="ARBA00024227"/>
    </source>
</evidence>
<gene>
    <name evidence="6" type="ORF">GRI62_05615</name>
</gene>
<reference evidence="6 7" key="1">
    <citation type="submission" date="2019-12" db="EMBL/GenBank/DDBJ databases">
        <title>Genomic-based taxomic classification of the family Erythrobacteraceae.</title>
        <authorList>
            <person name="Xu L."/>
        </authorList>
    </citation>
    <scope>NUCLEOTIDE SEQUENCE [LARGE SCALE GENOMIC DNA]</scope>
    <source>
        <strain evidence="6 7">RC4-10-4</strain>
    </source>
</reference>
<dbReference type="AlphaFoldDB" id="A0A844ZY62"/>
<evidence type="ECO:0000256" key="1">
    <source>
        <dbReference type="ARBA" id="ARBA00022598"/>
    </source>
</evidence>
<evidence type="ECO:0000313" key="6">
    <source>
        <dbReference type="EMBL" id="MXO93083.1"/>
    </source>
</evidence>
<dbReference type="PANTHER" id="PTHR12835:SF5">
    <property type="entry name" value="BIOTIN--PROTEIN LIGASE"/>
    <property type="match status" value="1"/>
</dbReference>
<dbReference type="InterPro" id="IPR003142">
    <property type="entry name" value="BPL_C"/>
</dbReference>
<sequence>MIETLAQAGSTNTVLAERLRAGHAIAEGTWLRAERQTAGRGRAGRDWREAEGNLYASTLVHPAGGDPPPHTLSLVAGLAVHDLLMSQLNVPQADPGNYRWLKWPNDLMVDGAKIAGILCERVGDAVIVGVGINVATAPPVADRAVTAIHSANPDNSNTAAVVLSDLARTLAGRLDRWRAEPLSTTLAEWEVRAHPRGAALTVTDGGERIAGAFDGLAPDGALRLALVDGSTRIIHAGDVELET</sequence>
<comment type="caution">
    <text evidence="6">The sequence shown here is derived from an EMBL/GenBank/DDBJ whole genome shotgun (WGS) entry which is preliminary data.</text>
</comment>
<dbReference type="Pfam" id="PF03099">
    <property type="entry name" value="BPL_LplA_LipB"/>
    <property type="match status" value="1"/>
</dbReference>
<keyword evidence="7" id="KW-1185">Reference proteome</keyword>
<dbReference type="Proteomes" id="UP000460626">
    <property type="component" value="Unassembled WGS sequence"/>
</dbReference>
<accession>A0A844ZY62</accession>
<dbReference type="Pfam" id="PF02237">
    <property type="entry name" value="BPL_C"/>
    <property type="match status" value="1"/>
</dbReference>